<evidence type="ECO:0000313" key="6">
    <source>
        <dbReference type="Proteomes" id="UP000178870"/>
    </source>
</evidence>
<dbReference type="Proteomes" id="UP000178870">
    <property type="component" value="Unassembled WGS sequence"/>
</dbReference>
<protein>
    <recommendedName>
        <fullName evidence="2">asparagine synthase (glutamine-hydrolyzing)</fullName>
        <ecNumber evidence="2">6.3.5.4</ecNumber>
    </recommendedName>
</protein>
<dbReference type="EMBL" id="MGGP01000022">
    <property type="protein sequence ID" value="OGM31694.1"/>
    <property type="molecule type" value="Genomic_DNA"/>
</dbReference>
<gene>
    <name evidence="5" type="ORF">A2803_04665</name>
</gene>
<dbReference type="GO" id="GO:0006529">
    <property type="term" value="P:asparagine biosynthetic process"/>
    <property type="evidence" value="ECO:0007669"/>
    <property type="project" value="InterPro"/>
</dbReference>
<dbReference type="GO" id="GO:0004066">
    <property type="term" value="F:asparagine synthase (glutamine-hydrolyzing) activity"/>
    <property type="evidence" value="ECO:0007669"/>
    <property type="project" value="UniProtKB-EC"/>
</dbReference>
<evidence type="ECO:0000256" key="3">
    <source>
        <dbReference type="ARBA" id="ARBA00048741"/>
    </source>
</evidence>
<dbReference type="PANTHER" id="PTHR43284:SF1">
    <property type="entry name" value="ASPARAGINE SYNTHETASE"/>
    <property type="match status" value="1"/>
</dbReference>
<dbReference type="InterPro" id="IPR001962">
    <property type="entry name" value="Asn_synthase"/>
</dbReference>
<sequence>MSKNPVKTFTIGFKEKSHDETAHAQRIVNLFKTDHTTLEVTPESAEILPEVVRQYEEPYADNSAIITYLVSKLASKHVTVALNGDGGDELFAGYDRYFRVKRDVMLGPWRALALLGQLVSQSLGYPRGERFFKKLKLPISDRYLSYIHFFSEADKAKLYSDSFKALVKFSDSSSVIKERLAEAGDVDFPDRVLYADITGFLPEDLLTKVDLASMAFGLEGRSPFIDHKMVELTCQIPFSLKVKGFSIAKYILKKSLEGLVPEQNLYRKKFGFTIPLGKWLAGDLKKYAKAFLLAPDARTKNLFDENYVKTLINTHSESQDFGTKLWALLTLELWFREYFD</sequence>
<reference evidence="5 6" key="1">
    <citation type="journal article" date="2016" name="Nat. Commun.">
        <title>Thousands of microbial genomes shed light on interconnected biogeochemical processes in an aquifer system.</title>
        <authorList>
            <person name="Anantharaman K."/>
            <person name="Brown C.T."/>
            <person name="Hug L.A."/>
            <person name="Sharon I."/>
            <person name="Castelle C.J."/>
            <person name="Probst A.J."/>
            <person name="Thomas B.C."/>
            <person name="Singh A."/>
            <person name="Wilkins M.J."/>
            <person name="Karaoz U."/>
            <person name="Brodie E.L."/>
            <person name="Williams K.H."/>
            <person name="Hubbard S.S."/>
            <person name="Banfield J.F."/>
        </authorList>
    </citation>
    <scope>NUCLEOTIDE SEQUENCE [LARGE SCALE GENOMIC DNA]</scope>
</reference>
<accession>A0A1F7YWY4</accession>
<dbReference type="GO" id="GO:0005829">
    <property type="term" value="C:cytosol"/>
    <property type="evidence" value="ECO:0007669"/>
    <property type="project" value="TreeGrafter"/>
</dbReference>
<evidence type="ECO:0000313" key="5">
    <source>
        <dbReference type="EMBL" id="OGM31694.1"/>
    </source>
</evidence>
<dbReference type="CDD" id="cd01991">
    <property type="entry name" value="Asn_synthase_B_C"/>
    <property type="match status" value="1"/>
</dbReference>
<proteinExistence type="predicted"/>
<comment type="catalytic activity">
    <reaction evidence="3">
        <text>L-aspartate + L-glutamine + ATP + H2O = L-asparagine + L-glutamate + AMP + diphosphate + H(+)</text>
        <dbReference type="Rhea" id="RHEA:12228"/>
        <dbReference type="ChEBI" id="CHEBI:15377"/>
        <dbReference type="ChEBI" id="CHEBI:15378"/>
        <dbReference type="ChEBI" id="CHEBI:29985"/>
        <dbReference type="ChEBI" id="CHEBI:29991"/>
        <dbReference type="ChEBI" id="CHEBI:30616"/>
        <dbReference type="ChEBI" id="CHEBI:33019"/>
        <dbReference type="ChEBI" id="CHEBI:58048"/>
        <dbReference type="ChEBI" id="CHEBI:58359"/>
        <dbReference type="ChEBI" id="CHEBI:456215"/>
        <dbReference type="EC" id="6.3.5.4"/>
    </reaction>
</comment>
<evidence type="ECO:0000256" key="1">
    <source>
        <dbReference type="ARBA" id="ARBA00005187"/>
    </source>
</evidence>
<dbReference type="Gene3D" id="3.40.50.620">
    <property type="entry name" value="HUPs"/>
    <property type="match status" value="1"/>
</dbReference>
<organism evidence="5 6">
    <name type="scientific">Candidatus Woesebacteria bacterium RIFCSPHIGHO2_01_FULL_44_21</name>
    <dbReference type="NCBI Taxonomy" id="1802503"/>
    <lineage>
        <taxon>Bacteria</taxon>
        <taxon>Candidatus Woeseibacteriota</taxon>
    </lineage>
</organism>
<dbReference type="InterPro" id="IPR051786">
    <property type="entry name" value="ASN_synthetase/amidase"/>
</dbReference>
<comment type="pathway">
    <text evidence="1">Amino-acid biosynthesis; L-asparagine biosynthesis; L-asparagine from L-aspartate (L-Gln route): step 1/1.</text>
</comment>
<dbReference type="EC" id="6.3.5.4" evidence="2"/>
<dbReference type="PANTHER" id="PTHR43284">
    <property type="entry name" value="ASPARAGINE SYNTHETASE (GLUTAMINE-HYDROLYZING)"/>
    <property type="match status" value="1"/>
</dbReference>
<dbReference type="Pfam" id="PF00733">
    <property type="entry name" value="Asn_synthase"/>
    <property type="match status" value="1"/>
</dbReference>
<evidence type="ECO:0000259" key="4">
    <source>
        <dbReference type="Pfam" id="PF00733"/>
    </source>
</evidence>
<dbReference type="InterPro" id="IPR014729">
    <property type="entry name" value="Rossmann-like_a/b/a_fold"/>
</dbReference>
<name>A0A1F7YWY4_9BACT</name>
<dbReference type="SUPFAM" id="SSF52402">
    <property type="entry name" value="Adenine nucleotide alpha hydrolases-like"/>
    <property type="match status" value="1"/>
</dbReference>
<evidence type="ECO:0000256" key="2">
    <source>
        <dbReference type="ARBA" id="ARBA00012737"/>
    </source>
</evidence>
<feature type="domain" description="Asparagine synthetase" evidence="4">
    <location>
        <begin position="2"/>
        <end position="336"/>
    </location>
</feature>
<dbReference type="AlphaFoldDB" id="A0A1F7YWY4"/>
<comment type="caution">
    <text evidence="5">The sequence shown here is derived from an EMBL/GenBank/DDBJ whole genome shotgun (WGS) entry which is preliminary data.</text>
</comment>